<comment type="caution">
    <text evidence="3">The sequence shown here is derived from an EMBL/GenBank/DDBJ whole genome shotgun (WGS) entry which is preliminary data.</text>
</comment>
<feature type="binding site" evidence="2">
    <location>
        <position position="69"/>
    </location>
    <ligand>
        <name>substrate</name>
    </ligand>
</feature>
<name>A0A833J1Z6_9HYPH</name>
<feature type="active site" description="Proton acceptor" evidence="2">
    <location>
        <position position="66"/>
    </location>
</feature>
<keyword evidence="1 2" id="KW-0808">Transferase</keyword>
<feature type="binding site" evidence="2">
    <location>
        <position position="35"/>
    </location>
    <ligand>
        <name>substrate</name>
    </ligand>
</feature>
<dbReference type="AlphaFoldDB" id="A0A833J1Z6"/>
<reference evidence="3 4" key="1">
    <citation type="submission" date="2019-10" db="EMBL/GenBank/DDBJ databases">
        <title>Draft Genome Sequence of the Caffeine Degrading Methylotroph Methylorubrum populi PINKEL.</title>
        <authorList>
            <person name="Dawson S.C."/>
            <person name="Zhang X."/>
            <person name="Wright M.E."/>
            <person name="Sharma G."/>
            <person name="Langner J.T."/>
            <person name="Ditty J.L."/>
            <person name="Subuyuj G.A."/>
        </authorList>
    </citation>
    <scope>NUCLEOTIDE SEQUENCE [LARGE SCALE GENOMIC DNA]</scope>
    <source>
        <strain evidence="3 4">Pinkel</strain>
    </source>
</reference>
<proteinExistence type="inferred from homology"/>
<dbReference type="GO" id="GO:0016094">
    <property type="term" value="P:polyprenol biosynthetic process"/>
    <property type="evidence" value="ECO:0007669"/>
    <property type="project" value="TreeGrafter"/>
</dbReference>
<protein>
    <recommendedName>
        <fullName evidence="2">Isoprenyl transferase</fullName>
        <ecNumber evidence="2">2.5.1.-</ecNumber>
    </recommendedName>
</protein>
<evidence type="ECO:0000313" key="3">
    <source>
        <dbReference type="EMBL" id="KAB7783138.1"/>
    </source>
</evidence>
<dbReference type="Proteomes" id="UP000469949">
    <property type="component" value="Unassembled WGS sequence"/>
</dbReference>
<feature type="binding site" evidence="2">
    <location>
        <begin position="19"/>
        <end position="22"/>
    </location>
    <ligand>
        <name>substrate</name>
    </ligand>
</feature>
<dbReference type="RefSeq" id="WP_152278362.1">
    <property type="nucleotide sequence ID" value="NZ_WEKV01000018.1"/>
</dbReference>
<feature type="binding site" evidence="2">
    <location>
        <position position="175"/>
    </location>
    <ligand>
        <name>substrate</name>
    </ligand>
</feature>
<dbReference type="EMBL" id="WEKV01000018">
    <property type="protein sequence ID" value="KAB7783138.1"/>
    <property type="molecule type" value="Genomic_DNA"/>
</dbReference>
<dbReference type="CDD" id="cd00475">
    <property type="entry name" value="Cis_IPPS"/>
    <property type="match status" value="1"/>
</dbReference>
<feature type="binding site" evidence="2">
    <location>
        <begin position="181"/>
        <end position="183"/>
    </location>
    <ligand>
        <name>substrate</name>
    </ligand>
</feature>
<dbReference type="PROSITE" id="PS01066">
    <property type="entry name" value="UPP_SYNTHASE"/>
    <property type="match status" value="1"/>
</dbReference>
<gene>
    <name evidence="3" type="ORF">F8B43_4432</name>
</gene>
<dbReference type="SUPFAM" id="SSF64005">
    <property type="entry name" value="Undecaprenyl diphosphate synthase"/>
    <property type="match status" value="1"/>
</dbReference>
<dbReference type="Pfam" id="PF01255">
    <property type="entry name" value="Prenyltransf"/>
    <property type="match status" value="1"/>
</dbReference>
<keyword evidence="2" id="KW-0479">Metal-binding</keyword>
<feature type="binding site" evidence="2">
    <location>
        <position position="23"/>
    </location>
    <ligand>
        <name>substrate</name>
    </ligand>
</feature>
<dbReference type="HAMAP" id="MF_01139">
    <property type="entry name" value="ISPT"/>
    <property type="match status" value="1"/>
</dbReference>
<dbReference type="InterPro" id="IPR001441">
    <property type="entry name" value="UPP_synth-like"/>
</dbReference>
<dbReference type="GO" id="GO:0005829">
    <property type="term" value="C:cytosol"/>
    <property type="evidence" value="ECO:0007669"/>
    <property type="project" value="TreeGrafter"/>
</dbReference>
<comment type="subunit">
    <text evidence="2">Homodimer.</text>
</comment>
<accession>A0A833J1Z6</accession>
<dbReference type="InterPro" id="IPR018520">
    <property type="entry name" value="UPP_synth-like_CS"/>
</dbReference>
<dbReference type="InterPro" id="IPR036424">
    <property type="entry name" value="UPP_synth-like_sf"/>
</dbReference>
<dbReference type="PANTHER" id="PTHR10291">
    <property type="entry name" value="DEHYDRODOLICHYL DIPHOSPHATE SYNTHASE FAMILY MEMBER"/>
    <property type="match status" value="1"/>
</dbReference>
<evidence type="ECO:0000313" key="4">
    <source>
        <dbReference type="Proteomes" id="UP000469949"/>
    </source>
</evidence>
<keyword evidence="2" id="KW-0460">Magnesium</keyword>
<feature type="binding site" evidence="2">
    <location>
        <begin position="63"/>
        <end position="65"/>
    </location>
    <ligand>
        <name>substrate</name>
    </ligand>
</feature>
<feature type="binding site" evidence="2">
    <location>
        <position position="194"/>
    </location>
    <ligand>
        <name>Mg(2+)</name>
        <dbReference type="ChEBI" id="CHEBI:18420"/>
    </ligand>
</feature>
<feature type="binding site" evidence="2">
    <location>
        <position position="31"/>
    </location>
    <ligand>
        <name>substrate</name>
    </ligand>
</feature>
<dbReference type="NCBIfam" id="NF011412">
    <property type="entry name" value="PRK14839.1"/>
    <property type="match status" value="1"/>
</dbReference>
<comment type="cofactor">
    <cofactor evidence="2">
        <name>Mg(2+)</name>
        <dbReference type="ChEBI" id="CHEBI:18420"/>
    </cofactor>
    <text evidence="2">Binds 2 magnesium ions per subunit.</text>
</comment>
<dbReference type="NCBIfam" id="TIGR00055">
    <property type="entry name" value="uppS"/>
    <property type="match status" value="1"/>
</dbReference>
<evidence type="ECO:0000256" key="1">
    <source>
        <dbReference type="ARBA" id="ARBA00022679"/>
    </source>
</evidence>
<evidence type="ECO:0000256" key="2">
    <source>
        <dbReference type="HAMAP-Rule" id="MF_01139"/>
    </source>
</evidence>
<feature type="active site" evidence="2">
    <location>
        <position position="18"/>
    </location>
</feature>
<dbReference type="GO" id="GO:0000287">
    <property type="term" value="F:magnesium ion binding"/>
    <property type="evidence" value="ECO:0007669"/>
    <property type="project" value="UniProtKB-UniRule"/>
</dbReference>
<dbReference type="GO" id="GO:0008834">
    <property type="term" value="F:ditrans,polycis-undecaprenyl-diphosphate synthase [(2E,6E)-farnesyl-diphosphate specific] activity"/>
    <property type="evidence" value="ECO:0007669"/>
    <property type="project" value="TreeGrafter"/>
</dbReference>
<dbReference type="PANTHER" id="PTHR10291:SF0">
    <property type="entry name" value="DEHYDRODOLICHYL DIPHOSPHATE SYNTHASE 2"/>
    <property type="match status" value="1"/>
</dbReference>
<dbReference type="Gene3D" id="3.40.1180.10">
    <property type="entry name" value="Decaprenyl diphosphate synthase-like"/>
    <property type="match status" value="1"/>
</dbReference>
<comment type="function">
    <text evidence="2">Catalyzes the condensation of isopentenyl diphosphate (IPP) with allylic pyrophosphates generating different type of terpenoids.</text>
</comment>
<sequence>MQSPLDRRSGLHAAIIMDGNGRWARARGLPRGAGHRAGVKAIQQVAEAAPALGIGTLTLYAFSSDNWRRPADEVGGLMRLLRAYLRGETERLARSGTRLTVIGRRDRLPAGIPEAIARAEAATEAGDRLNLRIAVDYSSRDAILAAAARLGPEGLSRDAMSEALCGPGDVDLLIRTGGEKRLSDFLLWEAAYAELHFTERMWPDFGAADLAAAVADFAARDRRFGGLNSPLLTAAA</sequence>
<organism evidence="3 4">
    <name type="scientific">Methylorubrum populi</name>
    <dbReference type="NCBI Taxonomy" id="223967"/>
    <lineage>
        <taxon>Bacteria</taxon>
        <taxon>Pseudomonadati</taxon>
        <taxon>Pseudomonadota</taxon>
        <taxon>Alphaproteobacteria</taxon>
        <taxon>Hyphomicrobiales</taxon>
        <taxon>Methylobacteriaceae</taxon>
        <taxon>Methylorubrum</taxon>
    </lineage>
</organism>
<feature type="binding site" evidence="2">
    <location>
        <position position="18"/>
    </location>
    <ligand>
        <name>Mg(2+)</name>
        <dbReference type="ChEBI" id="CHEBI:18420"/>
    </ligand>
</feature>
<dbReference type="EC" id="2.5.1.-" evidence="2"/>
<comment type="similarity">
    <text evidence="2">Belongs to the UPP synthase family.</text>
</comment>
<feature type="binding site" evidence="2">
    <location>
        <position position="67"/>
    </location>
    <ligand>
        <name>substrate</name>
    </ligand>
</feature>